<reference evidence="2" key="1">
    <citation type="submission" date="2022-07" db="EMBL/GenBank/DDBJ databases">
        <authorList>
            <person name="Otstavnykh N."/>
            <person name="Isaeva M."/>
            <person name="Bystritskaya E."/>
        </authorList>
    </citation>
    <scope>NUCLEOTIDE SEQUENCE</scope>
    <source>
        <strain evidence="2">10Alg 79</strain>
    </source>
</reference>
<reference evidence="2" key="2">
    <citation type="submission" date="2023-04" db="EMBL/GenBank/DDBJ databases">
        <title>'Rhodoalgimonas zhirmunskyi' gen. nov., isolated from a red alga.</title>
        <authorList>
            <person name="Nedashkovskaya O.I."/>
            <person name="Otstavnykh N.Y."/>
            <person name="Bystritskaya E.P."/>
            <person name="Balabanova L.A."/>
            <person name="Isaeva M.P."/>
        </authorList>
    </citation>
    <scope>NUCLEOTIDE SEQUENCE</scope>
    <source>
        <strain evidence="2">10Alg 79</strain>
    </source>
</reference>
<dbReference type="EMBL" id="JANFFA010000002">
    <property type="protein sequence ID" value="MDQ2094087.1"/>
    <property type="molecule type" value="Genomic_DNA"/>
</dbReference>
<dbReference type="RefSeq" id="WP_317625705.1">
    <property type="nucleotide sequence ID" value="NZ_JANFFA010000002.1"/>
</dbReference>
<name>A0AAJ1X724_9RHOB</name>
<feature type="transmembrane region" description="Helical" evidence="1">
    <location>
        <begin position="88"/>
        <end position="107"/>
    </location>
</feature>
<comment type="caution">
    <text evidence="2">The sequence shown here is derived from an EMBL/GenBank/DDBJ whole genome shotgun (WGS) entry which is preliminary data.</text>
</comment>
<evidence type="ECO:0000313" key="2">
    <source>
        <dbReference type="EMBL" id="MDQ2094087.1"/>
    </source>
</evidence>
<accession>A0AAJ1X724</accession>
<keyword evidence="1" id="KW-0812">Transmembrane</keyword>
<dbReference type="Proteomes" id="UP001227162">
    <property type="component" value="Unassembled WGS sequence"/>
</dbReference>
<protein>
    <submittedName>
        <fullName evidence="2">Uncharacterized protein</fullName>
    </submittedName>
</protein>
<feature type="transmembrane region" description="Helical" evidence="1">
    <location>
        <begin position="6"/>
        <end position="24"/>
    </location>
</feature>
<sequence>MILVATYLAIFAAGPLVFVILTRPKPSLDRFVLHSAAAFGFLVAASLLWQQPGQAAMVGALLSLWLGWVVMSVAAVQAVWLRGQRGEIWRWSATLGATTTVVPWFGLSLTLI</sequence>
<organism evidence="2 3">
    <name type="scientific">Rhodalgimonas zhirmunskyi</name>
    <dbReference type="NCBI Taxonomy" id="2964767"/>
    <lineage>
        <taxon>Bacteria</taxon>
        <taxon>Pseudomonadati</taxon>
        <taxon>Pseudomonadota</taxon>
        <taxon>Alphaproteobacteria</taxon>
        <taxon>Rhodobacterales</taxon>
        <taxon>Roseobacteraceae</taxon>
        <taxon>Rhodalgimonas</taxon>
    </lineage>
</organism>
<keyword evidence="3" id="KW-1185">Reference proteome</keyword>
<feature type="transmembrane region" description="Helical" evidence="1">
    <location>
        <begin position="31"/>
        <end position="49"/>
    </location>
</feature>
<evidence type="ECO:0000256" key="1">
    <source>
        <dbReference type="SAM" id="Phobius"/>
    </source>
</evidence>
<dbReference type="AlphaFoldDB" id="A0AAJ1X724"/>
<keyword evidence="1" id="KW-1133">Transmembrane helix</keyword>
<feature type="transmembrane region" description="Helical" evidence="1">
    <location>
        <begin position="55"/>
        <end position="81"/>
    </location>
</feature>
<proteinExistence type="predicted"/>
<gene>
    <name evidence="2" type="ORF">NOI20_08200</name>
</gene>
<evidence type="ECO:0000313" key="3">
    <source>
        <dbReference type="Proteomes" id="UP001227162"/>
    </source>
</evidence>
<keyword evidence="1" id="KW-0472">Membrane</keyword>